<dbReference type="InterPro" id="IPR036397">
    <property type="entry name" value="RNaseH_sf"/>
</dbReference>
<dbReference type="GO" id="GO:0003676">
    <property type="term" value="F:nucleic acid binding"/>
    <property type="evidence" value="ECO:0007669"/>
    <property type="project" value="InterPro"/>
</dbReference>
<evidence type="ECO:0000313" key="1">
    <source>
        <dbReference type="Ensembl" id="ENSHHUP00000064436.1"/>
    </source>
</evidence>
<protein>
    <submittedName>
        <fullName evidence="1">Uncharacterized protein</fullName>
    </submittedName>
</protein>
<name>A0A4W5PIL3_9TELE</name>
<dbReference type="Proteomes" id="UP000314982">
    <property type="component" value="Unassembled WGS sequence"/>
</dbReference>
<keyword evidence="2" id="KW-1185">Reference proteome</keyword>
<dbReference type="Gene3D" id="3.30.420.10">
    <property type="entry name" value="Ribonuclease H-like superfamily/Ribonuclease H"/>
    <property type="match status" value="1"/>
</dbReference>
<reference evidence="2" key="1">
    <citation type="submission" date="2018-06" db="EMBL/GenBank/DDBJ databases">
        <title>Genome assembly of Danube salmon.</title>
        <authorList>
            <person name="Macqueen D.J."/>
            <person name="Gundappa M.K."/>
        </authorList>
    </citation>
    <scope>NUCLEOTIDE SEQUENCE [LARGE SCALE GENOMIC DNA]</scope>
</reference>
<evidence type="ECO:0000313" key="2">
    <source>
        <dbReference type="Proteomes" id="UP000314982"/>
    </source>
</evidence>
<dbReference type="GeneTree" id="ENSGT00970000196811"/>
<dbReference type="AlphaFoldDB" id="A0A4W5PIL3"/>
<dbReference type="Ensembl" id="ENSHHUT00000066620.1">
    <property type="protein sequence ID" value="ENSHHUP00000064436.1"/>
    <property type="gene ID" value="ENSHHUG00000038022.1"/>
</dbReference>
<accession>A0A4W5PIL3</accession>
<organism evidence="1 2">
    <name type="scientific">Hucho hucho</name>
    <name type="common">huchen</name>
    <dbReference type="NCBI Taxonomy" id="62062"/>
    <lineage>
        <taxon>Eukaryota</taxon>
        <taxon>Metazoa</taxon>
        <taxon>Chordata</taxon>
        <taxon>Craniata</taxon>
        <taxon>Vertebrata</taxon>
        <taxon>Euteleostomi</taxon>
        <taxon>Actinopterygii</taxon>
        <taxon>Neopterygii</taxon>
        <taxon>Teleostei</taxon>
        <taxon>Protacanthopterygii</taxon>
        <taxon>Salmoniformes</taxon>
        <taxon>Salmonidae</taxon>
        <taxon>Salmoninae</taxon>
        <taxon>Hucho</taxon>
    </lineage>
</organism>
<sequence length="81" mass="9392">TTMLIWVWRMPGERYLPQCIVSTLKFGGGGMVWSCFSWFRLGPTVPMKGNLNAKAYNHILDDSYYWIVNTLKFLKVLTLCL</sequence>
<proteinExistence type="predicted"/>
<reference evidence="1" key="3">
    <citation type="submission" date="2025-09" db="UniProtKB">
        <authorList>
            <consortium name="Ensembl"/>
        </authorList>
    </citation>
    <scope>IDENTIFICATION</scope>
</reference>
<reference evidence="1" key="2">
    <citation type="submission" date="2025-08" db="UniProtKB">
        <authorList>
            <consortium name="Ensembl"/>
        </authorList>
    </citation>
    <scope>IDENTIFICATION</scope>
</reference>